<dbReference type="OrthoDB" id="19330at10239"/>
<sequence>MTTINVKYLEFGEVSLDLRHVRFPVSEEGDLDANAEFIIFLNIQKAFFSNFKIITDLSLESLCQFIYYNAHYSIAGVKQQLKMDYERFVYNEHDKNKSIIIEFDAAARIIVASVIKFDERYHQRVSGYLDFENRHNLNYDELSLQERVELDKQCEIKLLSLTK</sequence>
<dbReference type="GeneID" id="5850483"/>
<proteinExistence type="predicted"/>
<keyword evidence="2" id="KW-1185">Reference proteome</keyword>
<evidence type="ECO:0000313" key="1">
    <source>
        <dbReference type="EMBL" id="ABY65761.1"/>
    </source>
</evidence>
<dbReference type="EMBL" id="EU309041">
    <property type="protein sequence ID" value="ABY65761.1"/>
    <property type="molecule type" value="Genomic_DNA"/>
</dbReference>
<dbReference type="Proteomes" id="UP000203316">
    <property type="component" value="Segment"/>
</dbReference>
<dbReference type="KEGG" id="vg:5850483"/>
<evidence type="ECO:0000313" key="2">
    <source>
        <dbReference type="Proteomes" id="UP000203316"/>
    </source>
</evidence>
<dbReference type="RefSeq" id="YP_001650945.1">
    <property type="nucleotide sequence ID" value="NC_010276.1"/>
</dbReference>
<name>B0FDQ3_9ABAC</name>
<protein>
    <recommendedName>
        <fullName evidence="3">Ac57</fullName>
    </recommendedName>
</protein>
<dbReference type="InterPro" id="IPR009264">
    <property type="entry name" value="AcMNPV_Orf57"/>
</dbReference>
<reference evidence="1 2" key="1">
    <citation type="submission" date="2007-11" db="EMBL/GenBank/DDBJ databases">
        <title>Sequence and organization of Orgyia leucostigma nucleopolyhedrovirus genome.</title>
        <authorList>
            <person name="Eveleigh R.J.M."/>
            <person name="Lapointe R."/>
            <person name="Graham R.I."/>
            <person name="Lauzon H.A.M."/>
            <person name="Pavlik L."/>
            <person name="Arif B.M."/>
            <person name="Lucarotti C.J."/>
        </authorList>
    </citation>
    <scope>NUCLEOTIDE SEQUENCE [LARGE SCALE GENOMIC DNA]</scope>
    <source>
        <strain evidence="1">CFS-77</strain>
    </source>
</reference>
<dbReference type="Pfam" id="PF06033">
    <property type="entry name" value="DUF918"/>
    <property type="match status" value="1"/>
</dbReference>
<organism evidence="1 2">
    <name type="scientific">Orgyia leucostigma nucleopolyhedrovirus</name>
    <dbReference type="NCBI Taxonomy" id="490711"/>
    <lineage>
        <taxon>Viruses</taxon>
        <taxon>Viruses incertae sedis</taxon>
        <taxon>Naldaviricetes</taxon>
        <taxon>Lefavirales</taxon>
        <taxon>Baculoviridae</taxon>
        <taxon>Alphabaculovirus</taxon>
        <taxon>Alphabaculovirus orleucostigmae</taxon>
    </lineage>
</organism>
<evidence type="ECO:0008006" key="3">
    <source>
        <dbReference type="Google" id="ProtNLM"/>
    </source>
</evidence>
<accession>B0FDQ3</accession>